<comment type="similarity">
    <text evidence="1">Belongs to the UvrB family.</text>
</comment>
<evidence type="ECO:0000256" key="3">
    <source>
        <dbReference type="ARBA" id="ARBA00029504"/>
    </source>
</evidence>
<evidence type="ECO:0000256" key="1">
    <source>
        <dbReference type="ARBA" id="ARBA00008533"/>
    </source>
</evidence>
<reference evidence="6 7" key="1">
    <citation type="submission" date="2017-11" db="EMBL/GenBank/DDBJ databases">
        <title>Draft Genome Sequence of Lactobacillus curieae NBRC 111893 isolated from Koso, a Japanese sugar-Vegetable Fermented Beverage.</title>
        <authorList>
            <person name="Chiou T.Y."/>
            <person name="Oshima K."/>
            <person name="Suda W."/>
            <person name="Hattori M."/>
            <person name="Takahashi T."/>
        </authorList>
    </citation>
    <scope>NUCLEOTIDE SEQUENCE [LARGE SCALE GENOMIC DNA]</scope>
    <source>
        <strain evidence="6 7">NBRC111893</strain>
    </source>
</reference>
<comment type="caution">
    <text evidence="6">The sequence shown here is derived from an EMBL/GenBank/DDBJ whole genome shotgun (WGS) entry which is preliminary data.</text>
</comment>
<dbReference type="Pfam" id="PF02151">
    <property type="entry name" value="UVR"/>
    <property type="match status" value="1"/>
</dbReference>
<dbReference type="PROSITE" id="PS51194">
    <property type="entry name" value="HELICASE_CTER"/>
    <property type="match status" value="1"/>
</dbReference>
<dbReference type="InterPro" id="IPR036876">
    <property type="entry name" value="UVR_dom_sf"/>
</dbReference>
<dbReference type="GO" id="GO:0005524">
    <property type="term" value="F:ATP binding"/>
    <property type="evidence" value="ECO:0007669"/>
    <property type="project" value="InterPro"/>
</dbReference>
<dbReference type="PANTHER" id="PTHR24029">
    <property type="entry name" value="UVRABC SYSTEM PROTEIN B"/>
    <property type="match status" value="1"/>
</dbReference>
<feature type="domain" description="UVR" evidence="4">
    <location>
        <begin position="169"/>
        <end position="204"/>
    </location>
</feature>
<dbReference type="PANTHER" id="PTHR24029:SF0">
    <property type="entry name" value="UVRABC SYSTEM PROTEIN B"/>
    <property type="match status" value="1"/>
</dbReference>
<dbReference type="EMBL" id="BEXA01000002">
    <property type="protein sequence ID" value="GAY72695.1"/>
    <property type="molecule type" value="Genomic_DNA"/>
</dbReference>
<proteinExistence type="inferred from homology"/>
<evidence type="ECO:0000313" key="7">
    <source>
        <dbReference type="Proteomes" id="UP000286974"/>
    </source>
</evidence>
<dbReference type="GO" id="GO:0009380">
    <property type="term" value="C:excinuclease repair complex"/>
    <property type="evidence" value="ECO:0007669"/>
    <property type="project" value="InterPro"/>
</dbReference>
<dbReference type="GO" id="GO:0006289">
    <property type="term" value="P:nucleotide-excision repair"/>
    <property type="evidence" value="ECO:0007669"/>
    <property type="project" value="InterPro"/>
</dbReference>
<organism evidence="6 7">
    <name type="scientific">Lentilactobacillus kosonis</name>
    <dbReference type="NCBI Taxonomy" id="2810561"/>
    <lineage>
        <taxon>Bacteria</taxon>
        <taxon>Bacillati</taxon>
        <taxon>Bacillota</taxon>
        <taxon>Bacilli</taxon>
        <taxon>Lactobacillales</taxon>
        <taxon>Lactobacillaceae</taxon>
        <taxon>Lentilactobacillus</taxon>
    </lineage>
</organism>
<evidence type="ECO:0000259" key="4">
    <source>
        <dbReference type="PROSITE" id="PS50151"/>
    </source>
</evidence>
<evidence type="ECO:0000256" key="2">
    <source>
        <dbReference type="ARBA" id="ARBA00026033"/>
    </source>
</evidence>
<dbReference type="Proteomes" id="UP000286974">
    <property type="component" value="Unassembled WGS sequence"/>
</dbReference>
<dbReference type="Pfam" id="PF12344">
    <property type="entry name" value="UvrB"/>
    <property type="match status" value="1"/>
</dbReference>
<dbReference type="Gene3D" id="3.40.50.300">
    <property type="entry name" value="P-loop containing nucleotide triphosphate hydrolases"/>
    <property type="match status" value="1"/>
</dbReference>
<name>A0A401FJY3_9LACO</name>
<dbReference type="Pfam" id="PF00271">
    <property type="entry name" value="Helicase_C"/>
    <property type="match status" value="1"/>
</dbReference>
<accession>A0A401FJY3</accession>
<dbReference type="InterPro" id="IPR001650">
    <property type="entry name" value="Helicase_C-like"/>
</dbReference>
<dbReference type="PROSITE" id="PS50151">
    <property type="entry name" value="UVR"/>
    <property type="match status" value="1"/>
</dbReference>
<feature type="domain" description="Helicase C-terminal" evidence="5">
    <location>
        <begin position="1"/>
        <end position="140"/>
    </location>
</feature>
<protein>
    <recommendedName>
        <fullName evidence="3">UvrABC system protein B</fullName>
    </recommendedName>
</protein>
<dbReference type="InterPro" id="IPR024759">
    <property type="entry name" value="UvrB_YAD/RRR_dom"/>
</dbReference>
<dbReference type="AlphaFoldDB" id="A0A401FJY3"/>
<dbReference type="SUPFAM" id="SSF52540">
    <property type="entry name" value="P-loop containing nucleoside triphosphate hydrolases"/>
    <property type="match status" value="1"/>
</dbReference>
<sequence length="206" mass="23455">MAEDLTDYLKDLGIKVKYLHSDIKTLERTQIIRDLRLGKFDVLVGINLLREGIDVPEVSLVAILDADKEGFLRNERSLIQTIGRASRNEHGAVVMYADRITDSMKAAIDETQRRRDIQIKYNEEHGITPHTIKKEIRGLITSTVKTDDSGEKDDFVESDFQQMSPKDQKAMIARLEDEMRAAAKSLDFEQAATLRDTVMELKGEMD</sequence>
<dbReference type="InterPro" id="IPR001943">
    <property type="entry name" value="UVR_dom"/>
</dbReference>
<dbReference type="GO" id="GO:0016887">
    <property type="term" value="F:ATP hydrolysis activity"/>
    <property type="evidence" value="ECO:0007669"/>
    <property type="project" value="InterPro"/>
</dbReference>
<dbReference type="InterPro" id="IPR027417">
    <property type="entry name" value="P-loop_NTPase"/>
</dbReference>
<evidence type="ECO:0000313" key="6">
    <source>
        <dbReference type="EMBL" id="GAY72695.1"/>
    </source>
</evidence>
<keyword evidence="7" id="KW-1185">Reference proteome</keyword>
<dbReference type="InterPro" id="IPR004807">
    <property type="entry name" value="UvrB"/>
</dbReference>
<dbReference type="GO" id="GO:0003677">
    <property type="term" value="F:DNA binding"/>
    <property type="evidence" value="ECO:0007669"/>
    <property type="project" value="InterPro"/>
</dbReference>
<comment type="subunit">
    <text evidence="2">Forms a heterotetramer with UvrA during the search for lesions. Interacts with UvrC in an incision complex.</text>
</comment>
<evidence type="ECO:0000259" key="5">
    <source>
        <dbReference type="PROSITE" id="PS51194"/>
    </source>
</evidence>
<gene>
    <name evidence="6" type="ORF">NBRC111893_841</name>
</gene>
<dbReference type="Gene3D" id="4.10.860.10">
    <property type="entry name" value="UVR domain"/>
    <property type="match status" value="1"/>
</dbReference>
<dbReference type="SUPFAM" id="SSF46600">
    <property type="entry name" value="C-terminal UvrC-binding domain of UvrB"/>
    <property type="match status" value="1"/>
</dbReference>
<dbReference type="SMART" id="SM00490">
    <property type="entry name" value="HELICc"/>
    <property type="match status" value="1"/>
</dbReference>